<comment type="catalytic activity">
    <reaction evidence="7 8">
        <text>hydrogencarbonate + H(+) = CO2 + H2O</text>
        <dbReference type="Rhea" id="RHEA:10748"/>
        <dbReference type="ChEBI" id="CHEBI:15377"/>
        <dbReference type="ChEBI" id="CHEBI:15378"/>
        <dbReference type="ChEBI" id="CHEBI:16526"/>
        <dbReference type="ChEBI" id="CHEBI:17544"/>
        <dbReference type="EC" id="4.2.1.1"/>
    </reaction>
</comment>
<dbReference type="InterPro" id="IPR036398">
    <property type="entry name" value="CA_dom_sf"/>
</dbReference>
<dbReference type="Proteomes" id="UP000593567">
    <property type="component" value="Unassembled WGS sequence"/>
</dbReference>
<evidence type="ECO:0000256" key="6">
    <source>
        <dbReference type="ARBA" id="ARBA00023239"/>
    </source>
</evidence>
<dbReference type="GO" id="GO:0008270">
    <property type="term" value="F:zinc ion binding"/>
    <property type="evidence" value="ECO:0007669"/>
    <property type="project" value="UniProtKB-UniRule"/>
</dbReference>
<keyword evidence="4 8" id="KW-0479">Metal-binding</keyword>
<dbReference type="SMART" id="SM01057">
    <property type="entry name" value="Carb_anhydrase"/>
    <property type="match status" value="1"/>
</dbReference>
<proteinExistence type="inferred from homology"/>
<evidence type="ECO:0000256" key="7">
    <source>
        <dbReference type="ARBA" id="ARBA00048348"/>
    </source>
</evidence>
<gene>
    <name evidence="10" type="ORF">EB796_008930</name>
</gene>
<evidence type="ECO:0000256" key="2">
    <source>
        <dbReference type="ARBA" id="ARBA00010718"/>
    </source>
</evidence>
<reference evidence="10" key="1">
    <citation type="submission" date="2020-06" db="EMBL/GenBank/DDBJ databases">
        <title>Draft genome of Bugula neritina, a colonial animal packing powerful symbionts and potential medicines.</title>
        <authorList>
            <person name="Rayko M."/>
        </authorList>
    </citation>
    <scope>NUCLEOTIDE SEQUENCE [LARGE SCALE GENOMIC DNA]</scope>
    <source>
        <strain evidence="10">Kwan_BN1</strain>
    </source>
</reference>
<dbReference type="Pfam" id="PF00194">
    <property type="entry name" value="Carb_anhydrase"/>
    <property type="match status" value="1"/>
</dbReference>
<evidence type="ECO:0000313" key="10">
    <source>
        <dbReference type="EMBL" id="KAF6032761.1"/>
    </source>
</evidence>
<evidence type="ECO:0000256" key="3">
    <source>
        <dbReference type="ARBA" id="ARBA00012925"/>
    </source>
</evidence>
<protein>
    <recommendedName>
        <fullName evidence="3 8">Carbonic anhydrase</fullName>
        <ecNumber evidence="3 8">4.2.1.1</ecNumber>
    </recommendedName>
</protein>
<name>A0A7J7K464_BUGNE</name>
<evidence type="ECO:0000256" key="5">
    <source>
        <dbReference type="ARBA" id="ARBA00022833"/>
    </source>
</evidence>
<evidence type="ECO:0000256" key="4">
    <source>
        <dbReference type="ARBA" id="ARBA00022723"/>
    </source>
</evidence>
<comment type="caution">
    <text evidence="10">The sequence shown here is derived from an EMBL/GenBank/DDBJ whole genome shotgun (WGS) entry which is preliminary data.</text>
</comment>
<evidence type="ECO:0000259" key="9">
    <source>
        <dbReference type="PROSITE" id="PS51144"/>
    </source>
</evidence>
<accession>A0A7J7K464</accession>
<dbReference type="PANTHER" id="PTHR18952:SF265">
    <property type="entry name" value="CARBONIC ANHYDRASE"/>
    <property type="match status" value="1"/>
</dbReference>
<comment type="similarity">
    <text evidence="2 8">Belongs to the alpha-carbonic anhydrase family.</text>
</comment>
<dbReference type="Gene3D" id="3.10.200.10">
    <property type="entry name" value="Alpha carbonic anhydrase"/>
    <property type="match status" value="1"/>
</dbReference>
<dbReference type="InterPro" id="IPR001148">
    <property type="entry name" value="CA_dom"/>
</dbReference>
<dbReference type="EMBL" id="VXIV02001481">
    <property type="protein sequence ID" value="KAF6032761.1"/>
    <property type="molecule type" value="Genomic_DNA"/>
</dbReference>
<organism evidence="10 11">
    <name type="scientific">Bugula neritina</name>
    <name type="common">Brown bryozoan</name>
    <name type="synonym">Sertularia neritina</name>
    <dbReference type="NCBI Taxonomy" id="10212"/>
    <lineage>
        <taxon>Eukaryota</taxon>
        <taxon>Metazoa</taxon>
        <taxon>Spiralia</taxon>
        <taxon>Lophotrochozoa</taxon>
        <taxon>Bryozoa</taxon>
        <taxon>Gymnolaemata</taxon>
        <taxon>Cheilostomatida</taxon>
        <taxon>Flustrina</taxon>
        <taxon>Buguloidea</taxon>
        <taxon>Bugulidae</taxon>
        <taxon>Bugula</taxon>
    </lineage>
</organism>
<dbReference type="OrthoDB" id="429145at2759"/>
<comment type="function">
    <text evidence="1 8">Reversible hydration of carbon dioxide.</text>
</comment>
<keyword evidence="5 8" id="KW-0862">Zinc</keyword>
<feature type="domain" description="Alpha-carbonic anhydrase" evidence="9">
    <location>
        <begin position="101"/>
        <end position="378"/>
    </location>
</feature>
<comment type="cofactor">
    <cofactor evidence="8">
        <name>Zn(2+)</name>
        <dbReference type="ChEBI" id="CHEBI:29105"/>
    </cofactor>
</comment>
<dbReference type="InterPro" id="IPR018338">
    <property type="entry name" value="Carbonic_anhydrase_a-class_CS"/>
</dbReference>
<dbReference type="GO" id="GO:0004089">
    <property type="term" value="F:carbonate dehydratase activity"/>
    <property type="evidence" value="ECO:0007669"/>
    <property type="project" value="UniProtKB-UniRule"/>
</dbReference>
<dbReference type="PROSITE" id="PS00162">
    <property type="entry name" value="ALPHA_CA_1"/>
    <property type="match status" value="1"/>
</dbReference>
<sequence length="410" mass="46944">MLIAIIVRSKKGGVTIFSIGWVVESPITITVICTQIFKTPIALSSFHDPKVIATFHLSLRESVLRHSTACHHWLYTMQQNFLLFILVTLTTTPCIADDDSHAWNYVIGDESKELYTNYLQHYDIHILSNDRTHGIYITKAVEETIIHQLICQQKKIKLHGKEAVKWDLTNWDKSNDWTVINNHYTVKFSLENDGTMTTEGGALGSKYEVLQFHLHWGSNNRKGSEHLVDGKPYPMELHFVQKNSEFNTVKEALSSSKQDAFAAFGFFFEIQEDDNPDLYDLIEAVKAVRQEINNRESGVKVNVSEFVSSALESSYYRYFGGLTTPGCQEIVVWTVFTKPIGISADQMEVIRSQDDNSYGVDYFRKVQLLESRTLTLYDTNYSPEGYLNSAGTFQIFNFLIFISLLITRFF</sequence>
<keyword evidence="6 8" id="KW-0456">Lyase</keyword>
<dbReference type="AlphaFoldDB" id="A0A7J7K464"/>
<evidence type="ECO:0000256" key="8">
    <source>
        <dbReference type="RuleBase" id="RU367011"/>
    </source>
</evidence>
<dbReference type="PROSITE" id="PS51144">
    <property type="entry name" value="ALPHA_CA_2"/>
    <property type="match status" value="1"/>
</dbReference>
<evidence type="ECO:0000256" key="1">
    <source>
        <dbReference type="ARBA" id="ARBA00002904"/>
    </source>
</evidence>
<dbReference type="SUPFAM" id="SSF51069">
    <property type="entry name" value="Carbonic anhydrase"/>
    <property type="match status" value="1"/>
</dbReference>
<keyword evidence="11" id="KW-1185">Reference proteome</keyword>
<evidence type="ECO:0000313" key="11">
    <source>
        <dbReference type="Proteomes" id="UP000593567"/>
    </source>
</evidence>
<dbReference type="InterPro" id="IPR023561">
    <property type="entry name" value="Carbonic_anhydrase_a-class"/>
</dbReference>
<dbReference type="EC" id="4.2.1.1" evidence="3 8"/>
<dbReference type="PANTHER" id="PTHR18952">
    <property type="entry name" value="CARBONIC ANHYDRASE"/>
    <property type="match status" value="1"/>
</dbReference>